<organism evidence="1 2">
    <name type="scientific">Syncephalastrum racemosum</name>
    <name type="common">Filamentous fungus</name>
    <dbReference type="NCBI Taxonomy" id="13706"/>
    <lineage>
        <taxon>Eukaryota</taxon>
        <taxon>Fungi</taxon>
        <taxon>Fungi incertae sedis</taxon>
        <taxon>Mucoromycota</taxon>
        <taxon>Mucoromycotina</taxon>
        <taxon>Mucoromycetes</taxon>
        <taxon>Mucorales</taxon>
        <taxon>Syncephalastraceae</taxon>
        <taxon>Syncephalastrum</taxon>
    </lineage>
</organism>
<accession>A0A1X2HPU9</accession>
<dbReference type="EMBL" id="MCGN01000002">
    <property type="protein sequence ID" value="ORZ01371.1"/>
    <property type="molecule type" value="Genomic_DNA"/>
</dbReference>
<evidence type="ECO:0000313" key="2">
    <source>
        <dbReference type="Proteomes" id="UP000242180"/>
    </source>
</evidence>
<proteinExistence type="predicted"/>
<evidence type="ECO:0000313" key="1">
    <source>
        <dbReference type="EMBL" id="ORZ01371.1"/>
    </source>
</evidence>
<dbReference type="AlphaFoldDB" id="A0A1X2HPU9"/>
<sequence length="218" mass="25643">MLWLLPDLSRKFPVVTDNVLENEPDLVYSFVYACAIKISKGKRTHSFDPMLALEITPQNTPKITKAHMEELSDIYTLRLLSGRENLDTTSIKRLDDNREEQGRLASLQKYPRCLKVLQSALSCRDHYAFESFAFPALDPNTTTKELNFYRFIKHALYDYASKCFRSNFTINIHERTFFSTYIVPIFCHSRRYTAHVWRYPQEYRSIDFHHISQGLQVS</sequence>
<keyword evidence="2" id="KW-1185">Reference proteome</keyword>
<reference evidence="1 2" key="1">
    <citation type="submission" date="2016-07" db="EMBL/GenBank/DDBJ databases">
        <title>Pervasive Adenine N6-methylation of Active Genes in Fungi.</title>
        <authorList>
            <consortium name="DOE Joint Genome Institute"/>
            <person name="Mondo S.J."/>
            <person name="Dannebaum R.O."/>
            <person name="Kuo R.C."/>
            <person name="Labutti K."/>
            <person name="Haridas S."/>
            <person name="Kuo A."/>
            <person name="Salamov A."/>
            <person name="Ahrendt S.R."/>
            <person name="Lipzen A."/>
            <person name="Sullivan W."/>
            <person name="Andreopoulos W.B."/>
            <person name="Clum A."/>
            <person name="Lindquist E."/>
            <person name="Daum C."/>
            <person name="Ramamoorthy G.K."/>
            <person name="Gryganskyi A."/>
            <person name="Culley D."/>
            <person name="Magnuson J.K."/>
            <person name="James T.Y."/>
            <person name="O'Malley M.A."/>
            <person name="Stajich J.E."/>
            <person name="Spatafora J.W."/>
            <person name="Visel A."/>
            <person name="Grigoriev I.V."/>
        </authorList>
    </citation>
    <scope>NUCLEOTIDE SEQUENCE [LARGE SCALE GENOMIC DNA]</scope>
    <source>
        <strain evidence="1 2">NRRL 2496</strain>
    </source>
</reference>
<dbReference type="InParanoid" id="A0A1X2HPU9"/>
<dbReference type="Proteomes" id="UP000242180">
    <property type="component" value="Unassembled WGS sequence"/>
</dbReference>
<dbReference type="OrthoDB" id="2251393at2759"/>
<name>A0A1X2HPU9_SYNRA</name>
<comment type="caution">
    <text evidence="1">The sequence shown here is derived from an EMBL/GenBank/DDBJ whole genome shotgun (WGS) entry which is preliminary data.</text>
</comment>
<gene>
    <name evidence="1" type="ORF">BCR43DRAFT_176978</name>
</gene>
<protein>
    <submittedName>
        <fullName evidence="1">Uncharacterized protein</fullName>
    </submittedName>
</protein>